<keyword evidence="2" id="KW-1185">Reference proteome</keyword>
<dbReference type="EMBL" id="JAIWYP010000012">
    <property type="protein sequence ID" value="KAH3724063.1"/>
    <property type="molecule type" value="Genomic_DNA"/>
</dbReference>
<reference evidence="1" key="2">
    <citation type="submission" date="2020-11" db="EMBL/GenBank/DDBJ databases">
        <authorList>
            <person name="McCartney M.A."/>
            <person name="Auch B."/>
            <person name="Kono T."/>
            <person name="Mallez S."/>
            <person name="Becker A."/>
            <person name="Gohl D.M."/>
            <person name="Silverstein K.A.T."/>
            <person name="Koren S."/>
            <person name="Bechman K.B."/>
            <person name="Herman A."/>
            <person name="Abrahante J.E."/>
            <person name="Garbe J."/>
        </authorList>
    </citation>
    <scope>NUCLEOTIDE SEQUENCE</scope>
    <source>
        <strain evidence="1">Duluth1</strain>
        <tissue evidence="1">Whole animal</tissue>
    </source>
</reference>
<dbReference type="Gene3D" id="3.40.50.300">
    <property type="entry name" value="P-loop containing nucleotide triphosphate hydrolases"/>
    <property type="match status" value="1"/>
</dbReference>
<comment type="caution">
    <text evidence="1">The sequence shown here is derived from an EMBL/GenBank/DDBJ whole genome shotgun (WGS) entry which is preliminary data.</text>
</comment>
<dbReference type="InterPro" id="IPR027417">
    <property type="entry name" value="P-loop_NTPase"/>
</dbReference>
<name>A0A9D4HNQ3_DREPO</name>
<dbReference type="Proteomes" id="UP000828390">
    <property type="component" value="Unassembled WGS sequence"/>
</dbReference>
<evidence type="ECO:0000313" key="2">
    <source>
        <dbReference type="Proteomes" id="UP000828390"/>
    </source>
</evidence>
<gene>
    <name evidence="1" type="ORF">DPMN_049865</name>
</gene>
<sequence length="255" mass="28536">MSMANQDSDRAIDTLVAHLQSLKHVDHQTASLTTVDKLIKLKNGTLDITDEDIAKTFKNFKENLTGEIRKVLEQGKDSLVKAMEEALNDIAENITEAIIEAGDDQLALIKRKGDEVRDELDNVVTSVKSLVLKTKTYMDKYEHSGMTDEGTTSHMNTTLSKIQAWLIEQYKTICVAPVSMLKTDIDVLLEHIYVSPYIKELRRGNHTDQTSQVGTDVSSYCMLLLREGKPVNTIYILGDPGCGKTTFSTKLVLNW</sequence>
<protein>
    <submittedName>
        <fullName evidence="1">Uncharacterized protein</fullName>
    </submittedName>
</protein>
<organism evidence="1 2">
    <name type="scientific">Dreissena polymorpha</name>
    <name type="common">Zebra mussel</name>
    <name type="synonym">Mytilus polymorpha</name>
    <dbReference type="NCBI Taxonomy" id="45954"/>
    <lineage>
        <taxon>Eukaryota</taxon>
        <taxon>Metazoa</taxon>
        <taxon>Spiralia</taxon>
        <taxon>Lophotrochozoa</taxon>
        <taxon>Mollusca</taxon>
        <taxon>Bivalvia</taxon>
        <taxon>Autobranchia</taxon>
        <taxon>Heteroconchia</taxon>
        <taxon>Euheterodonta</taxon>
        <taxon>Imparidentia</taxon>
        <taxon>Neoheterodontei</taxon>
        <taxon>Myida</taxon>
        <taxon>Dreissenoidea</taxon>
        <taxon>Dreissenidae</taxon>
        <taxon>Dreissena</taxon>
    </lineage>
</organism>
<reference evidence="1" key="1">
    <citation type="journal article" date="2019" name="bioRxiv">
        <title>The Genome of the Zebra Mussel, Dreissena polymorpha: A Resource for Invasive Species Research.</title>
        <authorList>
            <person name="McCartney M.A."/>
            <person name="Auch B."/>
            <person name="Kono T."/>
            <person name="Mallez S."/>
            <person name="Zhang Y."/>
            <person name="Obille A."/>
            <person name="Becker A."/>
            <person name="Abrahante J.E."/>
            <person name="Garbe J."/>
            <person name="Badalamenti J.P."/>
            <person name="Herman A."/>
            <person name="Mangelson H."/>
            <person name="Liachko I."/>
            <person name="Sullivan S."/>
            <person name="Sone E.D."/>
            <person name="Koren S."/>
            <person name="Silverstein K.A.T."/>
            <person name="Beckman K.B."/>
            <person name="Gohl D.M."/>
        </authorList>
    </citation>
    <scope>NUCLEOTIDE SEQUENCE</scope>
    <source>
        <strain evidence="1">Duluth1</strain>
        <tissue evidence="1">Whole animal</tissue>
    </source>
</reference>
<dbReference type="AlphaFoldDB" id="A0A9D4HNQ3"/>
<proteinExistence type="predicted"/>
<accession>A0A9D4HNQ3</accession>
<evidence type="ECO:0000313" key="1">
    <source>
        <dbReference type="EMBL" id="KAH3724063.1"/>
    </source>
</evidence>